<dbReference type="EC" id="2.7.1.158" evidence="2 7"/>
<sequence length="500" mass="57624">MNGTFWIESCTYRGEGNANLIVASSKERSVIRLKKSATVNETDDLESAEKRLRQEVNFIKGTVTGFLGFYVDVPEIILCSEVEIRRLAQKIRSFRPENRLEKDIIGGYATKYPDYTFLSHHLSIAKTKPTYCVEIKPKQGYIYNIENQLPKCQYCLMQYYKVEKRNIDSPSQYCPFDLFSGEELRMKKALESLMNAPQNNFRLFRGGELIKDMKETSTEKLLSNFLSNEDDSKMLLIKIMIEALTRPFDSNSNPPKRRSMNFDGIQVARSIDVNLLNKARSLLQRLNQKCQMKEISQEGLIKKGSVLERIYKMQQLHDCPSDVIIVIYNEFILFFGTNAEELIHEDLADLCIIYASTDDIFRSRKKRLEKWIVNQKSSIGSSDKFKQISNNEPLNVNQILEKSIIGSLSVNDCFDVLGNYLLFSLARDCSIMMTFQELDKESLEHIDPLHIITASESKTFVFDVKVLDLDLKSLSCVEKHLSKRIDVLKSTISYLENQQV</sequence>
<evidence type="ECO:0000256" key="7">
    <source>
        <dbReference type="RuleBase" id="RU364126"/>
    </source>
</evidence>
<reference evidence="8 9" key="1">
    <citation type="journal article" date="2024" name="bioRxiv">
        <title>A reference genome for Trichogramma kaykai: A tiny desert-dwelling parasitoid wasp with competing sex-ratio distorters.</title>
        <authorList>
            <person name="Culotta J."/>
            <person name="Lindsey A.R."/>
        </authorList>
    </citation>
    <scope>NUCLEOTIDE SEQUENCE [LARGE SCALE GENOMIC DNA]</scope>
    <source>
        <strain evidence="8 9">KSX58</strain>
    </source>
</reference>
<organism evidence="8 9">
    <name type="scientific">Trichogramma kaykai</name>
    <dbReference type="NCBI Taxonomy" id="54128"/>
    <lineage>
        <taxon>Eukaryota</taxon>
        <taxon>Metazoa</taxon>
        <taxon>Ecdysozoa</taxon>
        <taxon>Arthropoda</taxon>
        <taxon>Hexapoda</taxon>
        <taxon>Insecta</taxon>
        <taxon>Pterygota</taxon>
        <taxon>Neoptera</taxon>
        <taxon>Endopterygota</taxon>
        <taxon>Hymenoptera</taxon>
        <taxon>Apocrita</taxon>
        <taxon>Proctotrupomorpha</taxon>
        <taxon>Chalcidoidea</taxon>
        <taxon>Trichogrammatidae</taxon>
        <taxon>Trichogramma</taxon>
    </lineage>
</organism>
<dbReference type="InterPro" id="IPR009286">
    <property type="entry name" value="Ins_P5_2-kin"/>
</dbReference>
<accession>A0ABD2X4A8</accession>
<evidence type="ECO:0000256" key="5">
    <source>
        <dbReference type="ARBA" id="ARBA00022777"/>
    </source>
</evidence>
<gene>
    <name evidence="8" type="ORF">TKK_006943</name>
</gene>
<evidence type="ECO:0000256" key="4">
    <source>
        <dbReference type="ARBA" id="ARBA00022741"/>
    </source>
</evidence>
<dbReference type="InterPro" id="IPR043001">
    <property type="entry name" value="IP5_2-K_N_lobe"/>
</dbReference>
<evidence type="ECO:0000256" key="6">
    <source>
        <dbReference type="ARBA" id="ARBA00022840"/>
    </source>
</evidence>
<evidence type="ECO:0000313" key="8">
    <source>
        <dbReference type="EMBL" id="KAL3399687.1"/>
    </source>
</evidence>
<dbReference type="AlphaFoldDB" id="A0ABD2X4A8"/>
<dbReference type="Pfam" id="PF06090">
    <property type="entry name" value="Ins_P5_2-kin"/>
    <property type="match status" value="1"/>
</dbReference>
<comment type="caution">
    <text evidence="8">The sequence shown here is derived from an EMBL/GenBank/DDBJ whole genome shotgun (WGS) entry which is preliminary data.</text>
</comment>
<dbReference type="EMBL" id="JBJJXI010000055">
    <property type="protein sequence ID" value="KAL3399687.1"/>
    <property type="molecule type" value="Genomic_DNA"/>
</dbReference>
<evidence type="ECO:0000256" key="2">
    <source>
        <dbReference type="ARBA" id="ARBA00012023"/>
    </source>
</evidence>
<keyword evidence="5 7" id="KW-0418">Kinase</keyword>
<name>A0ABD2X4A8_9HYME</name>
<comment type="similarity">
    <text evidence="1">Belongs to the IPK1 type 2 family.</text>
</comment>
<dbReference type="Gene3D" id="3.30.200.110">
    <property type="entry name" value="Inositol-pentakisphosphate 2-kinase, N-lobe"/>
    <property type="match status" value="1"/>
</dbReference>
<evidence type="ECO:0000313" key="9">
    <source>
        <dbReference type="Proteomes" id="UP001627154"/>
    </source>
</evidence>
<evidence type="ECO:0000256" key="3">
    <source>
        <dbReference type="ARBA" id="ARBA00022679"/>
    </source>
</evidence>
<keyword evidence="3 7" id="KW-0808">Transferase</keyword>
<comment type="function">
    <text evidence="7">Phosphorylates Ins(1,3,4,5,6)P5 at position 2 to form Ins(1,2,3,4,5,6)P6 (InsP6 or phytate).</text>
</comment>
<dbReference type="Proteomes" id="UP001627154">
    <property type="component" value="Unassembled WGS sequence"/>
</dbReference>
<protein>
    <recommendedName>
        <fullName evidence="2 7">Inositol-pentakisphosphate 2-kinase</fullName>
        <ecNumber evidence="2 7">2.7.1.158</ecNumber>
    </recommendedName>
</protein>
<keyword evidence="9" id="KW-1185">Reference proteome</keyword>
<dbReference type="GO" id="GO:0005524">
    <property type="term" value="F:ATP binding"/>
    <property type="evidence" value="ECO:0007669"/>
    <property type="project" value="UniProtKB-KW"/>
</dbReference>
<proteinExistence type="inferred from homology"/>
<evidence type="ECO:0000256" key="1">
    <source>
        <dbReference type="ARBA" id="ARBA00007229"/>
    </source>
</evidence>
<dbReference type="PANTHER" id="PTHR14456:SF2">
    <property type="entry name" value="INOSITOL-PENTAKISPHOSPHATE 2-KINASE"/>
    <property type="match status" value="1"/>
</dbReference>
<dbReference type="PANTHER" id="PTHR14456">
    <property type="entry name" value="INOSITOL POLYPHOSPHATE KINASE 1"/>
    <property type="match status" value="1"/>
</dbReference>
<keyword evidence="4 7" id="KW-0547">Nucleotide-binding</keyword>
<comment type="domain">
    <text evidence="7">The EXKPK motif is conserved in inositol-pentakisphosphate 2-kinases of both family 1 and 2.</text>
</comment>
<keyword evidence="6 7" id="KW-0067">ATP-binding</keyword>
<comment type="catalytic activity">
    <reaction evidence="7">
        <text>1D-myo-inositol 1,3,4,5,6-pentakisphosphate + ATP = 1D-myo-inositol hexakisphosphate + ADP + H(+)</text>
        <dbReference type="Rhea" id="RHEA:20313"/>
        <dbReference type="ChEBI" id="CHEBI:15378"/>
        <dbReference type="ChEBI" id="CHEBI:30616"/>
        <dbReference type="ChEBI" id="CHEBI:57733"/>
        <dbReference type="ChEBI" id="CHEBI:58130"/>
        <dbReference type="ChEBI" id="CHEBI:456216"/>
        <dbReference type="EC" id="2.7.1.158"/>
    </reaction>
</comment>
<dbReference type="GO" id="GO:0035299">
    <property type="term" value="F:inositol-1,3,4,5,6-pentakisphosphate 2-kinase activity"/>
    <property type="evidence" value="ECO:0007669"/>
    <property type="project" value="UniProtKB-EC"/>
</dbReference>